<comment type="similarity">
    <text evidence="1">Belongs to the LEA type 1 family.</text>
</comment>
<dbReference type="STRING" id="180498.A0A067JYG5"/>
<sequence>MLSAKEKISNMASAAKKHVTICRAKVDEKVERASARTHEQKQIAKERRKAKEAQAKMKLHQEKAKHAAEKLSGRRAHHLSGATHTNHHYPTTVDPVVGTHAHQPVGTTGTMAGTTVPTYPLGGHPPGYKYV</sequence>
<reference evidence="3 4" key="1">
    <citation type="journal article" date="2014" name="PLoS ONE">
        <title>Global Analysis of Gene Expression Profiles in Physic Nut (Jatropha curcas L.) Seedlings Exposed to Salt Stress.</title>
        <authorList>
            <person name="Zhang L."/>
            <person name="Zhang C."/>
            <person name="Wu P."/>
            <person name="Chen Y."/>
            <person name="Li M."/>
            <person name="Jiang H."/>
            <person name="Wu G."/>
        </authorList>
    </citation>
    <scope>NUCLEOTIDE SEQUENCE [LARGE SCALE GENOMIC DNA]</scope>
    <source>
        <strain evidence="4">cv. GZQX0401</strain>
        <tissue evidence="3">Young leaves</tissue>
    </source>
</reference>
<dbReference type="AlphaFoldDB" id="A0A067JYG5"/>
<keyword evidence="4" id="KW-1185">Reference proteome</keyword>
<proteinExistence type="inferred from homology"/>
<dbReference type="OrthoDB" id="695393at2759"/>
<dbReference type="PANTHER" id="PTHR33493">
    <property type="entry name" value="LATE EMBRYOGENESIS ABUNDANT PROTEIN 6-RELATED"/>
    <property type="match status" value="1"/>
</dbReference>
<dbReference type="GO" id="GO:0009793">
    <property type="term" value="P:embryo development ending in seed dormancy"/>
    <property type="evidence" value="ECO:0007669"/>
    <property type="project" value="InterPro"/>
</dbReference>
<feature type="compositionally biased region" description="Low complexity" evidence="2">
    <location>
        <begin position="104"/>
        <end position="118"/>
    </location>
</feature>
<dbReference type="Proteomes" id="UP000027138">
    <property type="component" value="Unassembled WGS sequence"/>
</dbReference>
<dbReference type="PANTHER" id="PTHR33493:SF6">
    <property type="entry name" value="LATE EMBRYOGENESIS ABUNDANT PROTEIN 6"/>
    <property type="match status" value="1"/>
</dbReference>
<dbReference type="InterPro" id="IPR005513">
    <property type="entry name" value="LEA_1"/>
</dbReference>
<protein>
    <submittedName>
        <fullName evidence="3">Uncharacterized protein</fullName>
    </submittedName>
</protein>
<evidence type="ECO:0000256" key="1">
    <source>
        <dbReference type="ARBA" id="ARBA00010975"/>
    </source>
</evidence>
<name>A0A067JYG5_JATCU</name>
<evidence type="ECO:0000313" key="4">
    <source>
        <dbReference type="Proteomes" id="UP000027138"/>
    </source>
</evidence>
<dbReference type="Pfam" id="PF03760">
    <property type="entry name" value="LEA_1"/>
    <property type="match status" value="1"/>
</dbReference>
<feature type="region of interest" description="Disordered" evidence="2">
    <location>
        <begin position="31"/>
        <end position="131"/>
    </location>
</feature>
<accession>A0A067JYG5</accession>
<evidence type="ECO:0000313" key="3">
    <source>
        <dbReference type="EMBL" id="KDP29011.1"/>
    </source>
</evidence>
<feature type="compositionally biased region" description="Basic and acidic residues" evidence="2">
    <location>
        <begin position="31"/>
        <end position="72"/>
    </location>
</feature>
<evidence type="ECO:0000256" key="2">
    <source>
        <dbReference type="SAM" id="MobiDB-lite"/>
    </source>
</evidence>
<gene>
    <name evidence="3" type="ORF">JCGZ_19500</name>
</gene>
<dbReference type="KEGG" id="jcu:105642408"/>
<dbReference type="EMBL" id="KK914762">
    <property type="protein sequence ID" value="KDP29011.1"/>
    <property type="molecule type" value="Genomic_DNA"/>
</dbReference>
<organism evidence="3 4">
    <name type="scientific">Jatropha curcas</name>
    <name type="common">Barbados nut</name>
    <dbReference type="NCBI Taxonomy" id="180498"/>
    <lineage>
        <taxon>Eukaryota</taxon>
        <taxon>Viridiplantae</taxon>
        <taxon>Streptophyta</taxon>
        <taxon>Embryophyta</taxon>
        <taxon>Tracheophyta</taxon>
        <taxon>Spermatophyta</taxon>
        <taxon>Magnoliopsida</taxon>
        <taxon>eudicotyledons</taxon>
        <taxon>Gunneridae</taxon>
        <taxon>Pentapetalae</taxon>
        <taxon>rosids</taxon>
        <taxon>fabids</taxon>
        <taxon>Malpighiales</taxon>
        <taxon>Euphorbiaceae</taxon>
        <taxon>Crotonoideae</taxon>
        <taxon>Jatropheae</taxon>
        <taxon>Jatropha</taxon>
    </lineage>
</organism>